<feature type="domain" description="Regulator of ribonuclease activity B" evidence="2">
    <location>
        <begin position="35"/>
        <end position="130"/>
    </location>
</feature>
<accession>A0A972GV26</accession>
<protein>
    <recommendedName>
        <fullName evidence="2">Regulator of ribonuclease activity B domain-containing protein</fullName>
    </recommendedName>
</protein>
<name>A0A972GV26_9BACL</name>
<dbReference type="Pfam" id="PF06877">
    <property type="entry name" value="RraB"/>
    <property type="match status" value="1"/>
</dbReference>
<dbReference type="InterPro" id="IPR036701">
    <property type="entry name" value="RraB-like_sf"/>
</dbReference>
<proteinExistence type="predicted"/>
<gene>
    <name evidence="3" type="ORF">GC093_29910</name>
</gene>
<keyword evidence="1" id="KW-0732">Signal</keyword>
<comment type="caution">
    <text evidence="3">The sequence shown here is derived from an EMBL/GenBank/DDBJ whole genome shotgun (WGS) entry which is preliminary data.</text>
</comment>
<organism evidence="3 4">
    <name type="scientific">Paenibacillus foliorum</name>
    <dbReference type="NCBI Taxonomy" id="2654974"/>
    <lineage>
        <taxon>Bacteria</taxon>
        <taxon>Bacillati</taxon>
        <taxon>Bacillota</taxon>
        <taxon>Bacilli</taxon>
        <taxon>Bacillales</taxon>
        <taxon>Paenibacillaceae</taxon>
        <taxon>Paenibacillus</taxon>
    </lineage>
</organism>
<feature type="signal peptide" evidence="1">
    <location>
        <begin position="1"/>
        <end position="21"/>
    </location>
</feature>
<keyword evidence="4" id="KW-1185">Reference proteome</keyword>
<evidence type="ECO:0000259" key="2">
    <source>
        <dbReference type="Pfam" id="PF06877"/>
    </source>
</evidence>
<dbReference type="Gene3D" id="3.30.70.970">
    <property type="entry name" value="RraB-like"/>
    <property type="match status" value="1"/>
</dbReference>
<dbReference type="PROSITE" id="PS51257">
    <property type="entry name" value="PROKAR_LIPOPROTEIN"/>
    <property type="match status" value="1"/>
</dbReference>
<dbReference type="AlphaFoldDB" id="A0A972GV26"/>
<feature type="chain" id="PRO_5039073782" description="Regulator of ribonuclease activity B domain-containing protein" evidence="1">
    <location>
        <begin position="22"/>
        <end position="139"/>
    </location>
</feature>
<dbReference type="Proteomes" id="UP000641588">
    <property type="component" value="Unassembled WGS sequence"/>
</dbReference>
<sequence length="139" mass="15928">MKKQKLVIVLTIVMLIFTACSKGNSEKGFSDSQADILTLTKLQESGVDFSKEQLVDFQVSVDTEENGRRLQDRLAKESFKCSIRKDYEGSRWTTECSKEMFLEIDSIMNEQQLIDSISRKYNGYIDGWGVLVKPNKNNE</sequence>
<evidence type="ECO:0000256" key="1">
    <source>
        <dbReference type="SAM" id="SignalP"/>
    </source>
</evidence>
<dbReference type="RefSeq" id="WP_171655671.1">
    <property type="nucleotide sequence ID" value="NZ_WHOD01000111.1"/>
</dbReference>
<evidence type="ECO:0000313" key="4">
    <source>
        <dbReference type="Proteomes" id="UP000641588"/>
    </source>
</evidence>
<evidence type="ECO:0000313" key="3">
    <source>
        <dbReference type="EMBL" id="NOU97414.1"/>
    </source>
</evidence>
<dbReference type="SUPFAM" id="SSF89946">
    <property type="entry name" value="Hypothetical protein VC0424"/>
    <property type="match status" value="1"/>
</dbReference>
<dbReference type="InterPro" id="IPR009671">
    <property type="entry name" value="RraB_dom"/>
</dbReference>
<dbReference type="EMBL" id="WHOD01000111">
    <property type="protein sequence ID" value="NOU97414.1"/>
    <property type="molecule type" value="Genomic_DNA"/>
</dbReference>
<reference evidence="3" key="1">
    <citation type="submission" date="2019-10" db="EMBL/GenBank/DDBJ databases">
        <title>Description of Paenibacillus glebae sp. nov.</title>
        <authorList>
            <person name="Carlier A."/>
            <person name="Qi S."/>
        </authorList>
    </citation>
    <scope>NUCLEOTIDE SEQUENCE</scope>
    <source>
        <strain evidence="3">LMG 31456</strain>
    </source>
</reference>